<dbReference type="OrthoDB" id="1862401at2759"/>
<gene>
    <name evidence="2" type="ORF">Cgig2_006790</name>
</gene>
<reference evidence="2" key="1">
    <citation type="submission" date="2022-04" db="EMBL/GenBank/DDBJ databases">
        <title>Carnegiea gigantea Genome sequencing and assembly v2.</title>
        <authorList>
            <person name="Copetti D."/>
            <person name="Sanderson M.J."/>
            <person name="Burquez A."/>
            <person name="Wojciechowski M.F."/>
        </authorList>
    </citation>
    <scope>NUCLEOTIDE SEQUENCE</scope>
    <source>
        <strain evidence="2">SGP5-SGP5p</strain>
        <tissue evidence="2">Aerial part</tissue>
    </source>
</reference>
<dbReference type="PANTHER" id="PTHR31896">
    <property type="entry name" value="FAMILY REGULATORY PROTEIN, PUTATIVE (AFU_ORTHOLOGUE AFUA_3G14730)-RELATED"/>
    <property type="match status" value="1"/>
</dbReference>
<dbReference type="PANTHER" id="PTHR31896:SF12">
    <property type="entry name" value="HXXXD-TYPE ACYL-TRANSFERASE FAMILY PROTEIN"/>
    <property type="match status" value="1"/>
</dbReference>
<evidence type="ECO:0000256" key="1">
    <source>
        <dbReference type="ARBA" id="ARBA00022679"/>
    </source>
</evidence>
<name>A0A9Q1JHW2_9CARY</name>
<dbReference type="InterPro" id="IPR051283">
    <property type="entry name" value="Sec_Metabolite_Acyltrans"/>
</dbReference>
<evidence type="ECO:0000313" key="2">
    <source>
        <dbReference type="EMBL" id="KAJ8420861.1"/>
    </source>
</evidence>
<dbReference type="Gene3D" id="3.30.559.10">
    <property type="entry name" value="Chloramphenicol acetyltransferase-like domain"/>
    <property type="match status" value="1"/>
</dbReference>
<accession>A0A9Q1JHW2</accession>
<evidence type="ECO:0000313" key="3">
    <source>
        <dbReference type="Proteomes" id="UP001153076"/>
    </source>
</evidence>
<dbReference type="EMBL" id="JAKOGI010003089">
    <property type="protein sequence ID" value="KAJ8420861.1"/>
    <property type="molecule type" value="Genomic_DNA"/>
</dbReference>
<keyword evidence="1" id="KW-0808">Transferase</keyword>
<dbReference type="Pfam" id="PF02458">
    <property type="entry name" value="Transferase"/>
    <property type="match status" value="1"/>
</dbReference>
<sequence>MEVSRLSKLRTSLAINNRPRLDLPLPKMHFANALNTVKATTIVGELLEQSIGWAALMLHNAVANHTDKTVRDFVIGWVKSPFVYQFETMFVPNSVMMGSSPRFDMNGNQFGLGKGVTVQSGYAIEFVGKPSLYLRCEGGGSVDLEICLSPDSMRALESYQEFMGTMNMVGIVL</sequence>
<dbReference type="Proteomes" id="UP001153076">
    <property type="component" value="Unassembled WGS sequence"/>
</dbReference>
<organism evidence="2 3">
    <name type="scientific">Carnegiea gigantea</name>
    <dbReference type="NCBI Taxonomy" id="171969"/>
    <lineage>
        <taxon>Eukaryota</taxon>
        <taxon>Viridiplantae</taxon>
        <taxon>Streptophyta</taxon>
        <taxon>Embryophyta</taxon>
        <taxon>Tracheophyta</taxon>
        <taxon>Spermatophyta</taxon>
        <taxon>Magnoliopsida</taxon>
        <taxon>eudicotyledons</taxon>
        <taxon>Gunneridae</taxon>
        <taxon>Pentapetalae</taxon>
        <taxon>Caryophyllales</taxon>
        <taxon>Cactineae</taxon>
        <taxon>Cactaceae</taxon>
        <taxon>Cactoideae</taxon>
        <taxon>Echinocereeae</taxon>
        <taxon>Carnegiea</taxon>
    </lineage>
</organism>
<comment type="caution">
    <text evidence="2">The sequence shown here is derived from an EMBL/GenBank/DDBJ whole genome shotgun (WGS) entry which is preliminary data.</text>
</comment>
<protein>
    <submittedName>
        <fullName evidence="2">Uncharacterized protein</fullName>
    </submittedName>
</protein>
<keyword evidence="3" id="KW-1185">Reference proteome</keyword>
<proteinExistence type="predicted"/>
<dbReference type="GO" id="GO:0016740">
    <property type="term" value="F:transferase activity"/>
    <property type="evidence" value="ECO:0007669"/>
    <property type="project" value="UniProtKB-KW"/>
</dbReference>
<dbReference type="AlphaFoldDB" id="A0A9Q1JHW2"/>
<dbReference type="InterPro" id="IPR023213">
    <property type="entry name" value="CAT-like_dom_sf"/>
</dbReference>